<name>A0A6A5QMJ4_AMPQU</name>
<evidence type="ECO:0008006" key="4">
    <source>
        <dbReference type="Google" id="ProtNLM"/>
    </source>
</evidence>
<evidence type="ECO:0000256" key="1">
    <source>
        <dbReference type="SAM" id="SignalP"/>
    </source>
</evidence>
<proteinExistence type="predicted"/>
<dbReference type="Proteomes" id="UP000800096">
    <property type="component" value="Unassembled WGS sequence"/>
</dbReference>
<organism evidence="2 3">
    <name type="scientific">Ampelomyces quisqualis</name>
    <name type="common">Powdery mildew agent</name>
    <dbReference type="NCBI Taxonomy" id="50730"/>
    <lineage>
        <taxon>Eukaryota</taxon>
        <taxon>Fungi</taxon>
        <taxon>Dikarya</taxon>
        <taxon>Ascomycota</taxon>
        <taxon>Pezizomycotina</taxon>
        <taxon>Dothideomycetes</taxon>
        <taxon>Pleosporomycetidae</taxon>
        <taxon>Pleosporales</taxon>
        <taxon>Pleosporineae</taxon>
        <taxon>Phaeosphaeriaceae</taxon>
        <taxon>Ampelomyces</taxon>
    </lineage>
</organism>
<protein>
    <recommendedName>
        <fullName evidence="4">Secreted protein</fullName>
    </recommendedName>
</protein>
<evidence type="ECO:0000313" key="2">
    <source>
        <dbReference type="EMBL" id="KAF1916855.1"/>
    </source>
</evidence>
<reference evidence="2" key="1">
    <citation type="journal article" date="2020" name="Stud. Mycol.">
        <title>101 Dothideomycetes genomes: a test case for predicting lifestyles and emergence of pathogens.</title>
        <authorList>
            <person name="Haridas S."/>
            <person name="Albert R."/>
            <person name="Binder M."/>
            <person name="Bloem J."/>
            <person name="Labutti K."/>
            <person name="Salamov A."/>
            <person name="Andreopoulos B."/>
            <person name="Baker S."/>
            <person name="Barry K."/>
            <person name="Bills G."/>
            <person name="Bluhm B."/>
            <person name="Cannon C."/>
            <person name="Castanera R."/>
            <person name="Culley D."/>
            <person name="Daum C."/>
            <person name="Ezra D."/>
            <person name="Gonzalez J."/>
            <person name="Henrissat B."/>
            <person name="Kuo A."/>
            <person name="Liang C."/>
            <person name="Lipzen A."/>
            <person name="Lutzoni F."/>
            <person name="Magnuson J."/>
            <person name="Mondo S."/>
            <person name="Nolan M."/>
            <person name="Ohm R."/>
            <person name="Pangilinan J."/>
            <person name="Park H.-J."/>
            <person name="Ramirez L."/>
            <person name="Alfaro M."/>
            <person name="Sun H."/>
            <person name="Tritt A."/>
            <person name="Yoshinaga Y."/>
            <person name="Zwiers L.-H."/>
            <person name="Turgeon B."/>
            <person name="Goodwin S."/>
            <person name="Spatafora J."/>
            <person name="Crous P."/>
            <person name="Grigoriev I."/>
        </authorList>
    </citation>
    <scope>NUCLEOTIDE SEQUENCE</scope>
    <source>
        <strain evidence="2">HMLAC05119</strain>
    </source>
</reference>
<feature type="chain" id="PRO_5025462842" description="Secreted protein" evidence="1">
    <location>
        <begin position="24"/>
        <end position="81"/>
    </location>
</feature>
<dbReference type="EMBL" id="ML979135">
    <property type="protein sequence ID" value="KAF1916855.1"/>
    <property type="molecule type" value="Genomic_DNA"/>
</dbReference>
<sequence length="81" mass="8710">MNCSASLALTYTVLALITSFGSARMACKCSGRGTHHLSTSAEYKCVSQSVRKVSSLYLAILYRQYGSSSGRMMSARSTRTG</sequence>
<gene>
    <name evidence="2" type="ORF">BDU57DRAFT_517211</name>
</gene>
<dbReference type="AlphaFoldDB" id="A0A6A5QMJ4"/>
<keyword evidence="3" id="KW-1185">Reference proteome</keyword>
<feature type="signal peptide" evidence="1">
    <location>
        <begin position="1"/>
        <end position="23"/>
    </location>
</feature>
<accession>A0A6A5QMJ4</accession>
<keyword evidence="1" id="KW-0732">Signal</keyword>
<evidence type="ECO:0000313" key="3">
    <source>
        <dbReference type="Proteomes" id="UP000800096"/>
    </source>
</evidence>